<sequence>MLLYIALCLAASLAAEVKVPKPVFSPVYSMRIELHYNGILSSRNIWIDKVNNRTRTDFLDVDGQAVYEHYNEEYKKAAVHWVS</sequence>
<gene>
    <name evidence="1" type="ORF">MSG28_013937</name>
</gene>
<comment type="caution">
    <text evidence="1">The sequence shown here is derived from an EMBL/GenBank/DDBJ whole genome shotgun (WGS) entry which is preliminary data.</text>
</comment>
<keyword evidence="2" id="KW-1185">Reference proteome</keyword>
<dbReference type="EMBL" id="CM046124">
    <property type="protein sequence ID" value="KAI8433079.1"/>
    <property type="molecule type" value="Genomic_DNA"/>
</dbReference>
<evidence type="ECO:0000313" key="2">
    <source>
        <dbReference type="Proteomes" id="UP001064048"/>
    </source>
</evidence>
<evidence type="ECO:0000313" key="1">
    <source>
        <dbReference type="EMBL" id="KAI8433079.1"/>
    </source>
</evidence>
<organism evidence="1 2">
    <name type="scientific">Choristoneura fumiferana</name>
    <name type="common">Spruce budworm moth</name>
    <name type="synonym">Archips fumiferana</name>
    <dbReference type="NCBI Taxonomy" id="7141"/>
    <lineage>
        <taxon>Eukaryota</taxon>
        <taxon>Metazoa</taxon>
        <taxon>Ecdysozoa</taxon>
        <taxon>Arthropoda</taxon>
        <taxon>Hexapoda</taxon>
        <taxon>Insecta</taxon>
        <taxon>Pterygota</taxon>
        <taxon>Neoptera</taxon>
        <taxon>Endopterygota</taxon>
        <taxon>Lepidoptera</taxon>
        <taxon>Glossata</taxon>
        <taxon>Ditrysia</taxon>
        <taxon>Tortricoidea</taxon>
        <taxon>Tortricidae</taxon>
        <taxon>Tortricinae</taxon>
        <taxon>Choristoneura</taxon>
    </lineage>
</organism>
<reference evidence="1 2" key="1">
    <citation type="journal article" date="2022" name="Genome Biol. Evol.">
        <title>The Spruce Budworm Genome: Reconstructing the Evolutionary History of Antifreeze Proteins.</title>
        <authorList>
            <person name="Beliveau C."/>
            <person name="Gagne P."/>
            <person name="Picq S."/>
            <person name="Vernygora O."/>
            <person name="Keeling C.I."/>
            <person name="Pinkney K."/>
            <person name="Doucet D."/>
            <person name="Wen F."/>
            <person name="Johnston J.S."/>
            <person name="Maaroufi H."/>
            <person name="Boyle B."/>
            <person name="Laroche J."/>
            <person name="Dewar K."/>
            <person name="Juretic N."/>
            <person name="Blackburn G."/>
            <person name="Nisole A."/>
            <person name="Brunet B."/>
            <person name="Brandao M."/>
            <person name="Lumley L."/>
            <person name="Duan J."/>
            <person name="Quan G."/>
            <person name="Lucarotti C.J."/>
            <person name="Roe A.D."/>
            <person name="Sperling F.A.H."/>
            <person name="Levesque R.C."/>
            <person name="Cusson M."/>
        </authorList>
    </citation>
    <scope>NUCLEOTIDE SEQUENCE [LARGE SCALE GENOMIC DNA]</scope>
    <source>
        <strain evidence="1">Glfc:IPQL:Cfum</strain>
    </source>
</reference>
<accession>A0ACC0K9L4</accession>
<protein>
    <submittedName>
        <fullName evidence="1">Uncharacterized protein</fullName>
    </submittedName>
</protein>
<proteinExistence type="predicted"/>
<dbReference type="Proteomes" id="UP001064048">
    <property type="component" value="Chromosome 24"/>
</dbReference>
<name>A0ACC0K9L4_CHOFU</name>